<dbReference type="PANTHER" id="PTHR30115:SF11">
    <property type="entry name" value="NITROGEN REGULATORY PROTEIN P-II HOMOLOG"/>
    <property type="match status" value="1"/>
</dbReference>
<dbReference type="SMART" id="SM00938">
    <property type="entry name" value="P-II"/>
    <property type="match status" value="1"/>
</dbReference>
<dbReference type="PANTHER" id="PTHR30115">
    <property type="entry name" value="NITROGEN REGULATORY PROTEIN P-II"/>
    <property type="match status" value="1"/>
</dbReference>
<dbReference type="InterPro" id="IPR002187">
    <property type="entry name" value="N-reg_PII"/>
</dbReference>
<dbReference type="GO" id="GO:0030234">
    <property type="term" value="F:enzyme regulator activity"/>
    <property type="evidence" value="ECO:0007669"/>
    <property type="project" value="InterPro"/>
</dbReference>
<dbReference type="Gene3D" id="3.30.70.120">
    <property type="match status" value="1"/>
</dbReference>
<evidence type="ECO:0000313" key="1">
    <source>
        <dbReference type="EMBL" id="SVE35878.1"/>
    </source>
</evidence>
<gene>
    <name evidence="1" type="ORF">METZ01_LOCUS488732</name>
</gene>
<evidence type="ECO:0008006" key="2">
    <source>
        <dbReference type="Google" id="ProtNLM"/>
    </source>
</evidence>
<accession>A0A383CW60</accession>
<dbReference type="GO" id="GO:0006808">
    <property type="term" value="P:regulation of nitrogen utilization"/>
    <property type="evidence" value="ECO:0007669"/>
    <property type="project" value="InterPro"/>
</dbReference>
<dbReference type="GO" id="GO:0005524">
    <property type="term" value="F:ATP binding"/>
    <property type="evidence" value="ECO:0007669"/>
    <property type="project" value="TreeGrafter"/>
</dbReference>
<dbReference type="PRINTS" id="PR00340">
    <property type="entry name" value="PIIGLNB"/>
</dbReference>
<organism evidence="1">
    <name type="scientific">marine metagenome</name>
    <dbReference type="NCBI Taxonomy" id="408172"/>
    <lineage>
        <taxon>unclassified sequences</taxon>
        <taxon>metagenomes</taxon>
        <taxon>ecological metagenomes</taxon>
    </lineage>
</organism>
<dbReference type="EMBL" id="UINC01211819">
    <property type="protein sequence ID" value="SVE35878.1"/>
    <property type="molecule type" value="Genomic_DNA"/>
</dbReference>
<sequence length="77" mass="8290">IGKPMSQLQSSPDSKVPQFHPNVEISIVLENEAVGEVVDTLVAIVQTGNLSDGKIFILPVEDATRIRTGEKGTQALY</sequence>
<dbReference type="Pfam" id="PF00543">
    <property type="entry name" value="P-II"/>
    <property type="match status" value="1"/>
</dbReference>
<dbReference type="GO" id="GO:0005829">
    <property type="term" value="C:cytosol"/>
    <property type="evidence" value="ECO:0007669"/>
    <property type="project" value="TreeGrafter"/>
</dbReference>
<dbReference type="PROSITE" id="PS51343">
    <property type="entry name" value="PII_GLNB_DOM"/>
    <property type="match status" value="1"/>
</dbReference>
<reference evidence="1" key="1">
    <citation type="submission" date="2018-05" db="EMBL/GenBank/DDBJ databases">
        <authorList>
            <person name="Lanie J.A."/>
            <person name="Ng W.-L."/>
            <person name="Kazmierczak K.M."/>
            <person name="Andrzejewski T.M."/>
            <person name="Davidsen T.M."/>
            <person name="Wayne K.J."/>
            <person name="Tettelin H."/>
            <person name="Glass J.I."/>
            <person name="Rusch D."/>
            <person name="Podicherti R."/>
            <person name="Tsui H.-C.T."/>
            <person name="Winkler M.E."/>
        </authorList>
    </citation>
    <scope>NUCLEOTIDE SEQUENCE</scope>
</reference>
<dbReference type="InterPro" id="IPR015867">
    <property type="entry name" value="N-reg_PII/ATP_PRibTrfase_C"/>
</dbReference>
<dbReference type="SUPFAM" id="SSF54913">
    <property type="entry name" value="GlnB-like"/>
    <property type="match status" value="1"/>
</dbReference>
<name>A0A383CW60_9ZZZZ</name>
<feature type="non-terminal residue" evidence="1">
    <location>
        <position position="1"/>
    </location>
</feature>
<dbReference type="AlphaFoldDB" id="A0A383CW60"/>
<protein>
    <recommendedName>
        <fullName evidence="2">Nitrogen regulatory protein P-II</fullName>
    </recommendedName>
</protein>
<dbReference type="InterPro" id="IPR011322">
    <property type="entry name" value="N-reg_PII-like_a/b"/>
</dbReference>
<proteinExistence type="predicted"/>